<feature type="non-terminal residue" evidence="2">
    <location>
        <position position="1"/>
    </location>
</feature>
<keyword evidence="3" id="KW-1185">Reference proteome</keyword>
<dbReference type="AlphaFoldDB" id="A0A7J9MA98"/>
<dbReference type="InterPro" id="IPR008906">
    <property type="entry name" value="HATC_C_dom"/>
</dbReference>
<comment type="caution">
    <text evidence="2">The sequence shown here is derived from an EMBL/GenBank/DDBJ whole genome shotgun (WGS) entry which is preliminary data.</text>
</comment>
<dbReference type="InterPro" id="IPR012337">
    <property type="entry name" value="RNaseH-like_sf"/>
</dbReference>
<accession>A0A7J9MA98</accession>
<dbReference type="EMBL" id="JABFAF010000010">
    <property type="protein sequence ID" value="MBA0867878.1"/>
    <property type="molecule type" value="Genomic_DNA"/>
</dbReference>
<evidence type="ECO:0000313" key="2">
    <source>
        <dbReference type="EMBL" id="MBA0867878.1"/>
    </source>
</evidence>
<evidence type="ECO:0000313" key="3">
    <source>
        <dbReference type="Proteomes" id="UP000593576"/>
    </source>
</evidence>
<feature type="domain" description="HAT C-terminal dimerisation" evidence="1">
    <location>
        <begin position="62"/>
        <end position="108"/>
    </location>
</feature>
<proteinExistence type="predicted"/>
<organism evidence="2 3">
    <name type="scientific">Gossypium schwendimanii</name>
    <name type="common">Cotton</name>
    <dbReference type="NCBI Taxonomy" id="34291"/>
    <lineage>
        <taxon>Eukaryota</taxon>
        <taxon>Viridiplantae</taxon>
        <taxon>Streptophyta</taxon>
        <taxon>Embryophyta</taxon>
        <taxon>Tracheophyta</taxon>
        <taxon>Spermatophyta</taxon>
        <taxon>Magnoliopsida</taxon>
        <taxon>eudicotyledons</taxon>
        <taxon>Gunneridae</taxon>
        <taxon>Pentapetalae</taxon>
        <taxon>rosids</taxon>
        <taxon>malvids</taxon>
        <taxon>Malvales</taxon>
        <taxon>Malvaceae</taxon>
        <taxon>Malvoideae</taxon>
        <taxon>Gossypium</taxon>
    </lineage>
</organism>
<sequence length="108" mass="12556">MVMKMKDKYDNYWGDIDKMNLLMFVEALYELFDEYKPPLHNTCSESSVVAHDGKDKTSEFGKYLAEANENFVQDFDILLWWKVNSPKFPTFSKMTKDVLAIPISTVAT</sequence>
<dbReference type="OrthoDB" id="1718237at2759"/>
<gene>
    <name evidence="2" type="ORF">Goshw_005357</name>
</gene>
<dbReference type="Proteomes" id="UP000593576">
    <property type="component" value="Unassembled WGS sequence"/>
</dbReference>
<protein>
    <recommendedName>
        <fullName evidence="1">HAT C-terminal dimerisation domain-containing protein</fullName>
    </recommendedName>
</protein>
<dbReference type="Pfam" id="PF05699">
    <property type="entry name" value="Dimer_Tnp_hAT"/>
    <property type="match status" value="1"/>
</dbReference>
<dbReference type="PANTHER" id="PTHR23272:SF193">
    <property type="entry name" value="OS07G0624100 PROTEIN"/>
    <property type="match status" value="1"/>
</dbReference>
<evidence type="ECO:0000259" key="1">
    <source>
        <dbReference type="Pfam" id="PF05699"/>
    </source>
</evidence>
<dbReference type="PANTHER" id="PTHR23272">
    <property type="entry name" value="BED FINGER-RELATED"/>
    <property type="match status" value="1"/>
</dbReference>
<name>A0A7J9MA98_GOSSC</name>
<dbReference type="SUPFAM" id="SSF53098">
    <property type="entry name" value="Ribonuclease H-like"/>
    <property type="match status" value="1"/>
</dbReference>
<dbReference type="GO" id="GO:0046983">
    <property type="term" value="F:protein dimerization activity"/>
    <property type="evidence" value="ECO:0007669"/>
    <property type="project" value="InterPro"/>
</dbReference>
<reference evidence="2 3" key="1">
    <citation type="journal article" date="2019" name="Genome Biol. Evol.">
        <title>Insights into the evolution of the New World diploid cottons (Gossypium, subgenus Houzingenia) based on genome sequencing.</title>
        <authorList>
            <person name="Grover C.E."/>
            <person name="Arick M.A. 2nd"/>
            <person name="Thrash A."/>
            <person name="Conover J.L."/>
            <person name="Sanders W.S."/>
            <person name="Peterson D.G."/>
            <person name="Frelichowski J.E."/>
            <person name="Scheffler J.A."/>
            <person name="Scheffler B.E."/>
            <person name="Wendel J.F."/>
        </authorList>
    </citation>
    <scope>NUCLEOTIDE SEQUENCE [LARGE SCALE GENOMIC DNA]</scope>
    <source>
        <strain evidence="2">1</strain>
        <tissue evidence="2">Leaf</tissue>
    </source>
</reference>